<gene>
    <name evidence="2" type="ORF">CPA45_16845</name>
</gene>
<dbReference type="RefSeq" id="WP_096653499.1">
    <property type="nucleotide sequence ID" value="NZ_NWUX01000018.1"/>
</dbReference>
<dbReference type="Pfam" id="PF07963">
    <property type="entry name" value="N_methyl"/>
    <property type="match status" value="1"/>
</dbReference>
<dbReference type="OrthoDB" id="5296662at2"/>
<dbReference type="InterPro" id="IPR012902">
    <property type="entry name" value="N_methyl_site"/>
</dbReference>
<feature type="transmembrane region" description="Helical" evidence="1">
    <location>
        <begin position="7"/>
        <end position="30"/>
    </location>
</feature>
<organism evidence="2 3">
    <name type="scientific">Vreelandella nigrificans</name>
    <dbReference type="NCBI Taxonomy" id="2042704"/>
    <lineage>
        <taxon>Bacteria</taxon>
        <taxon>Pseudomonadati</taxon>
        <taxon>Pseudomonadota</taxon>
        <taxon>Gammaproteobacteria</taxon>
        <taxon>Oceanospirillales</taxon>
        <taxon>Halomonadaceae</taxon>
        <taxon>Vreelandella</taxon>
    </lineage>
</organism>
<sequence length="164" mass="18308">MKQRGFTLVELMVAMIIGTIIVLGSGQLFLSTFSTFNKVDEISRQQEAVVFIAQVLGPALRQSQDILPDKRFELSCQIASERCVCAVRDMQEGNQPLMNFYKQFDEEQALDGGNCSEERENIATLVSGSKHLYQISLPIAQNGQPVVFHATNRQALLNVVNSRE</sequence>
<name>A0A2A4HGQ9_9GAMM</name>
<keyword evidence="1" id="KW-0812">Transmembrane</keyword>
<keyword evidence="3" id="KW-1185">Reference proteome</keyword>
<evidence type="ECO:0000313" key="3">
    <source>
        <dbReference type="Proteomes" id="UP000218677"/>
    </source>
</evidence>
<proteinExistence type="predicted"/>
<protein>
    <submittedName>
        <fullName evidence="2">Prepilin-type cleavage/methylation domain-containing protein</fullName>
    </submittedName>
</protein>
<evidence type="ECO:0000256" key="1">
    <source>
        <dbReference type="SAM" id="Phobius"/>
    </source>
</evidence>
<keyword evidence="1" id="KW-1133">Transmembrane helix</keyword>
<comment type="caution">
    <text evidence="2">The sequence shown here is derived from an EMBL/GenBank/DDBJ whole genome shotgun (WGS) entry which is preliminary data.</text>
</comment>
<dbReference type="Proteomes" id="UP000218677">
    <property type="component" value="Unassembled WGS sequence"/>
</dbReference>
<evidence type="ECO:0000313" key="2">
    <source>
        <dbReference type="EMBL" id="PCF94538.1"/>
    </source>
</evidence>
<reference evidence="3" key="1">
    <citation type="submission" date="2017-09" db="EMBL/GenBank/DDBJ databases">
        <authorList>
            <person name="Cho G.-S."/>
            <person name="Oguntoyinbo F.A."/>
            <person name="Cnockaert M."/>
            <person name="Kabisch J."/>
            <person name="Neve H."/>
            <person name="Bockelmann W."/>
            <person name="Wenning M."/>
            <person name="Franz C.M."/>
            <person name="Vandamme P."/>
        </authorList>
    </citation>
    <scope>NUCLEOTIDE SEQUENCE [LARGE SCALE GENOMIC DNA]</scope>
    <source>
        <strain evidence="3">MBT G8648</strain>
    </source>
</reference>
<dbReference type="NCBIfam" id="TIGR02532">
    <property type="entry name" value="IV_pilin_GFxxxE"/>
    <property type="match status" value="1"/>
</dbReference>
<dbReference type="PROSITE" id="PS00409">
    <property type="entry name" value="PROKAR_NTER_METHYL"/>
    <property type="match status" value="1"/>
</dbReference>
<dbReference type="AlphaFoldDB" id="A0A2A4HGQ9"/>
<dbReference type="EMBL" id="NWUX01000018">
    <property type="protein sequence ID" value="PCF94538.1"/>
    <property type="molecule type" value="Genomic_DNA"/>
</dbReference>
<keyword evidence="1" id="KW-0472">Membrane</keyword>
<accession>A0A2A4HGQ9</accession>